<feature type="repeat" description="PPR" evidence="1">
    <location>
        <begin position="7"/>
        <end position="41"/>
    </location>
</feature>
<protein>
    <recommendedName>
        <fullName evidence="4">Pentacotripeptide-repeat region of PRORP domain-containing protein</fullName>
    </recommendedName>
</protein>
<organism evidence="2 3">
    <name type="scientific">Prorocentrum cordatum</name>
    <dbReference type="NCBI Taxonomy" id="2364126"/>
    <lineage>
        <taxon>Eukaryota</taxon>
        <taxon>Sar</taxon>
        <taxon>Alveolata</taxon>
        <taxon>Dinophyceae</taxon>
        <taxon>Prorocentrales</taxon>
        <taxon>Prorocentraceae</taxon>
        <taxon>Prorocentrum</taxon>
    </lineage>
</organism>
<feature type="non-terminal residue" evidence="2">
    <location>
        <position position="101"/>
    </location>
</feature>
<dbReference type="Gene3D" id="1.25.40.10">
    <property type="entry name" value="Tetratricopeptide repeat domain"/>
    <property type="match status" value="1"/>
</dbReference>
<dbReference type="InterPro" id="IPR002885">
    <property type="entry name" value="PPR_rpt"/>
</dbReference>
<reference evidence="2" key="1">
    <citation type="submission" date="2023-10" db="EMBL/GenBank/DDBJ databases">
        <authorList>
            <person name="Chen Y."/>
            <person name="Shah S."/>
            <person name="Dougan E. K."/>
            <person name="Thang M."/>
            <person name="Chan C."/>
        </authorList>
    </citation>
    <scope>NUCLEOTIDE SEQUENCE [LARGE SCALE GENOMIC DNA]</scope>
</reference>
<name>A0ABN9RHB0_9DINO</name>
<evidence type="ECO:0000256" key="1">
    <source>
        <dbReference type="PROSITE-ProRule" id="PRU00708"/>
    </source>
</evidence>
<sequence length="101" mass="10550">ASGVEPNGETYSALVRALCNAGDLAGAREYLARATKLGLSLDFETHLKLVVDLVRAGEVAGAKEVRQDMGVRFEHLGREGWEQQLRAAAALGTAGGAAAVE</sequence>
<feature type="non-terminal residue" evidence="2">
    <location>
        <position position="1"/>
    </location>
</feature>
<dbReference type="InterPro" id="IPR011990">
    <property type="entry name" value="TPR-like_helical_dom_sf"/>
</dbReference>
<evidence type="ECO:0000313" key="2">
    <source>
        <dbReference type="EMBL" id="CAK0817170.1"/>
    </source>
</evidence>
<evidence type="ECO:0000313" key="3">
    <source>
        <dbReference type="Proteomes" id="UP001189429"/>
    </source>
</evidence>
<comment type="caution">
    <text evidence="2">The sequence shown here is derived from an EMBL/GenBank/DDBJ whole genome shotgun (WGS) entry which is preliminary data.</text>
</comment>
<dbReference type="EMBL" id="CAUYUJ010006376">
    <property type="protein sequence ID" value="CAK0817170.1"/>
    <property type="molecule type" value="Genomic_DNA"/>
</dbReference>
<gene>
    <name evidence="2" type="ORF">PCOR1329_LOCUS19847</name>
</gene>
<dbReference type="NCBIfam" id="TIGR00756">
    <property type="entry name" value="PPR"/>
    <property type="match status" value="1"/>
</dbReference>
<evidence type="ECO:0008006" key="4">
    <source>
        <dbReference type="Google" id="ProtNLM"/>
    </source>
</evidence>
<keyword evidence="3" id="KW-1185">Reference proteome</keyword>
<dbReference type="PROSITE" id="PS51375">
    <property type="entry name" value="PPR"/>
    <property type="match status" value="1"/>
</dbReference>
<dbReference type="Pfam" id="PF12854">
    <property type="entry name" value="PPR_1"/>
    <property type="match status" value="1"/>
</dbReference>
<dbReference type="Proteomes" id="UP001189429">
    <property type="component" value="Unassembled WGS sequence"/>
</dbReference>
<accession>A0ABN9RHB0</accession>
<proteinExistence type="predicted"/>